<protein>
    <submittedName>
        <fullName evidence="2">Uncharacterized protein</fullName>
    </submittedName>
</protein>
<dbReference type="AlphaFoldDB" id="A0A6C0E2Z9"/>
<keyword evidence="1" id="KW-0472">Membrane</keyword>
<name>A0A6C0E2Z9_9ZZZZ</name>
<dbReference type="EMBL" id="MN739724">
    <property type="protein sequence ID" value="QHT23102.1"/>
    <property type="molecule type" value="Genomic_DNA"/>
</dbReference>
<feature type="transmembrane region" description="Helical" evidence="1">
    <location>
        <begin position="32"/>
        <end position="50"/>
    </location>
</feature>
<evidence type="ECO:0000313" key="2">
    <source>
        <dbReference type="EMBL" id="QHT23102.1"/>
    </source>
</evidence>
<sequence>MQGSTITNIGLSIILLYSITQIMQFYGMGVNVYGSYVSFYVFLYLSTFILPKEYPKLTE</sequence>
<evidence type="ECO:0000256" key="1">
    <source>
        <dbReference type="SAM" id="Phobius"/>
    </source>
</evidence>
<accession>A0A6C0E2Z9</accession>
<proteinExistence type="predicted"/>
<keyword evidence="1" id="KW-0812">Transmembrane</keyword>
<keyword evidence="1" id="KW-1133">Transmembrane helix</keyword>
<reference evidence="2" key="1">
    <citation type="journal article" date="2020" name="Nature">
        <title>Giant virus diversity and host interactions through global metagenomics.</title>
        <authorList>
            <person name="Schulz F."/>
            <person name="Roux S."/>
            <person name="Paez-Espino D."/>
            <person name="Jungbluth S."/>
            <person name="Walsh D.A."/>
            <person name="Denef V.J."/>
            <person name="McMahon K.D."/>
            <person name="Konstantinidis K.T."/>
            <person name="Eloe-Fadrosh E.A."/>
            <person name="Kyrpides N.C."/>
            <person name="Woyke T."/>
        </authorList>
    </citation>
    <scope>NUCLEOTIDE SEQUENCE</scope>
    <source>
        <strain evidence="2">GVMAG-M-3300023179-114</strain>
    </source>
</reference>
<organism evidence="2">
    <name type="scientific">viral metagenome</name>
    <dbReference type="NCBI Taxonomy" id="1070528"/>
    <lineage>
        <taxon>unclassified sequences</taxon>
        <taxon>metagenomes</taxon>
        <taxon>organismal metagenomes</taxon>
    </lineage>
</organism>